<reference evidence="3" key="1">
    <citation type="submission" date="2017-09" db="EMBL/GenBank/DDBJ databases">
        <title>Depth-based differentiation of microbial function through sediment-hosted aquifers and enrichment of novel symbionts in the deep terrestrial subsurface.</title>
        <authorList>
            <person name="Probst A.J."/>
            <person name="Ladd B."/>
            <person name="Jarett J.K."/>
            <person name="Geller-Mcgrath D.E."/>
            <person name="Sieber C.M.K."/>
            <person name="Emerson J.B."/>
            <person name="Anantharaman K."/>
            <person name="Thomas B.C."/>
            <person name="Malmstrom R."/>
            <person name="Stieglmeier M."/>
            <person name="Klingl A."/>
            <person name="Woyke T."/>
            <person name="Ryan C.M."/>
            <person name="Banfield J.F."/>
        </authorList>
    </citation>
    <scope>NUCLEOTIDE SEQUENCE [LARGE SCALE GENOMIC DNA]</scope>
</reference>
<dbReference type="EMBL" id="PEWD01000045">
    <property type="protein sequence ID" value="PIU68904.1"/>
    <property type="molecule type" value="Genomic_DNA"/>
</dbReference>
<dbReference type="AlphaFoldDB" id="A0A2M7ANG9"/>
<dbReference type="Pfam" id="PF18929">
    <property type="entry name" value="DUF5678"/>
    <property type="match status" value="1"/>
</dbReference>
<proteinExistence type="predicted"/>
<sequence length="73" mass="8212">MSKTLLPKNYAWIKKNFSSLVKRYGGQYIVVAGGEVFVGRKPQILEKEAKKKYPKEVPIGTPIPKPEDFSCAL</sequence>
<dbReference type="Proteomes" id="UP000229916">
    <property type="component" value="Unassembled WGS sequence"/>
</dbReference>
<evidence type="ECO:0000313" key="3">
    <source>
        <dbReference type="Proteomes" id="UP000229916"/>
    </source>
</evidence>
<comment type="caution">
    <text evidence="2">The sequence shown here is derived from an EMBL/GenBank/DDBJ whole genome shotgun (WGS) entry which is preliminary data.</text>
</comment>
<organism evidence="2 3">
    <name type="scientific">candidate division WWE3 bacterium CG06_land_8_20_14_3_00_42_16</name>
    <dbReference type="NCBI Taxonomy" id="1975083"/>
    <lineage>
        <taxon>Bacteria</taxon>
        <taxon>Katanobacteria</taxon>
    </lineage>
</organism>
<accession>A0A2M7ANG9</accession>
<evidence type="ECO:0000313" key="2">
    <source>
        <dbReference type="EMBL" id="PIU68904.1"/>
    </source>
</evidence>
<evidence type="ECO:0000259" key="1">
    <source>
        <dbReference type="Pfam" id="PF18929"/>
    </source>
</evidence>
<gene>
    <name evidence="2" type="ORF">COS81_02230</name>
</gene>
<feature type="domain" description="DUF5678" evidence="1">
    <location>
        <begin position="20"/>
        <end position="59"/>
    </location>
</feature>
<name>A0A2M7ANG9_UNCKA</name>
<dbReference type="InterPro" id="IPR043734">
    <property type="entry name" value="DUF5678"/>
</dbReference>
<protein>
    <recommendedName>
        <fullName evidence="1">DUF5678 domain-containing protein</fullName>
    </recommendedName>
</protein>